<sequence>MSGNLNAQLIEAVEAGSDADVKRLIEEGASRDTRKKVTLRAKVDDGRGGFDWKEDTVECETALLLAVLHARVKVVRVLLEKGASVAGEVEWKVGNSGNRSWTAQEWQRDRWRWTYRFPSVLAAAIGHGGKLTFWDGTKYDIPGSDGKLHISLRGGVVALNHPTTWQERSSGFFVQPDVAIVRLLLAYGARVTNTELEAARKNANPEFLRSLKSHSRNPIPRPGPLELELAATALAAQSREFAYLVTTVEMKVQSKEARNQAVSLQLSTFATNYSYFHGRSAALAKRLVSLQNRNAALTRILAGSSS</sequence>
<evidence type="ECO:0000313" key="2">
    <source>
        <dbReference type="EMBL" id="KXS17840.1"/>
    </source>
</evidence>
<evidence type="ECO:0000313" key="3">
    <source>
        <dbReference type="Proteomes" id="UP000070544"/>
    </source>
</evidence>
<dbReference type="Gene3D" id="1.25.40.20">
    <property type="entry name" value="Ankyrin repeat-containing domain"/>
    <property type="match status" value="1"/>
</dbReference>
<dbReference type="OrthoDB" id="2316821at2759"/>
<feature type="repeat" description="ANK" evidence="1">
    <location>
        <begin position="58"/>
        <end position="85"/>
    </location>
</feature>
<keyword evidence="1" id="KW-0040">ANK repeat</keyword>
<keyword evidence="3" id="KW-1185">Reference proteome</keyword>
<dbReference type="InterPro" id="IPR002110">
    <property type="entry name" value="Ankyrin_rpt"/>
</dbReference>
<reference evidence="2 3" key="1">
    <citation type="journal article" date="2015" name="Genome Biol. Evol.">
        <title>Phylogenomic analyses indicate that early fungi evolved digesting cell walls of algal ancestors of land plants.</title>
        <authorList>
            <person name="Chang Y."/>
            <person name="Wang S."/>
            <person name="Sekimoto S."/>
            <person name="Aerts A.L."/>
            <person name="Choi C."/>
            <person name="Clum A."/>
            <person name="LaButti K.M."/>
            <person name="Lindquist E.A."/>
            <person name="Yee Ngan C."/>
            <person name="Ohm R.A."/>
            <person name="Salamov A.A."/>
            <person name="Grigoriev I.V."/>
            <person name="Spatafora J.W."/>
            <person name="Berbee M.L."/>
        </authorList>
    </citation>
    <scope>NUCLEOTIDE SEQUENCE [LARGE SCALE GENOMIC DNA]</scope>
    <source>
        <strain evidence="2 3">JEL478</strain>
    </source>
</reference>
<evidence type="ECO:0000256" key="1">
    <source>
        <dbReference type="PROSITE-ProRule" id="PRU00023"/>
    </source>
</evidence>
<name>A0A139AM28_GONPJ</name>
<dbReference type="EMBL" id="KQ965745">
    <property type="protein sequence ID" value="KXS17840.1"/>
    <property type="molecule type" value="Genomic_DNA"/>
</dbReference>
<proteinExistence type="predicted"/>
<organism evidence="2 3">
    <name type="scientific">Gonapodya prolifera (strain JEL478)</name>
    <name type="common">Monoblepharis prolifera</name>
    <dbReference type="NCBI Taxonomy" id="1344416"/>
    <lineage>
        <taxon>Eukaryota</taxon>
        <taxon>Fungi</taxon>
        <taxon>Fungi incertae sedis</taxon>
        <taxon>Chytridiomycota</taxon>
        <taxon>Chytridiomycota incertae sedis</taxon>
        <taxon>Monoblepharidomycetes</taxon>
        <taxon>Monoblepharidales</taxon>
        <taxon>Gonapodyaceae</taxon>
        <taxon>Gonapodya</taxon>
    </lineage>
</organism>
<protein>
    <submittedName>
        <fullName evidence="2">Uncharacterized protein</fullName>
    </submittedName>
</protein>
<dbReference type="Proteomes" id="UP000070544">
    <property type="component" value="Unassembled WGS sequence"/>
</dbReference>
<gene>
    <name evidence="2" type="ORF">M427DRAFT_247105</name>
</gene>
<dbReference type="PROSITE" id="PS50297">
    <property type="entry name" value="ANK_REP_REGION"/>
    <property type="match status" value="1"/>
</dbReference>
<dbReference type="AlphaFoldDB" id="A0A139AM28"/>
<dbReference type="SUPFAM" id="SSF48403">
    <property type="entry name" value="Ankyrin repeat"/>
    <property type="match status" value="1"/>
</dbReference>
<dbReference type="PROSITE" id="PS50088">
    <property type="entry name" value="ANK_REPEAT"/>
    <property type="match status" value="1"/>
</dbReference>
<dbReference type="Pfam" id="PF00023">
    <property type="entry name" value="Ank"/>
    <property type="match status" value="1"/>
</dbReference>
<dbReference type="InterPro" id="IPR036770">
    <property type="entry name" value="Ankyrin_rpt-contain_sf"/>
</dbReference>
<accession>A0A139AM28</accession>